<reference evidence="1 2" key="1">
    <citation type="journal article" date="2020" name="Biotechnol. Biofuels">
        <title>New insights from the biogas microbiome by comprehensive genome-resolved metagenomics of nearly 1600 species originating from multiple anaerobic digesters.</title>
        <authorList>
            <person name="Campanaro S."/>
            <person name="Treu L."/>
            <person name="Rodriguez-R L.M."/>
            <person name="Kovalovszki A."/>
            <person name="Ziels R.M."/>
            <person name="Maus I."/>
            <person name="Zhu X."/>
            <person name="Kougias P.G."/>
            <person name="Basile A."/>
            <person name="Luo G."/>
            <person name="Schluter A."/>
            <person name="Konstantinidis K.T."/>
            <person name="Angelidaki I."/>
        </authorList>
    </citation>
    <scope>NUCLEOTIDE SEQUENCE [LARGE SCALE GENOMIC DNA]</scope>
    <source>
        <strain evidence="1">AS27yjCOA_165</strain>
    </source>
</reference>
<evidence type="ECO:0000313" key="1">
    <source>
        <dbReference type="EMBL" id="NMB69848.1"/>
    </source>
</evidence>
<evidence type="ECO:0000313" key="2">
    <source>
        <dbReference type="Proteomes" id="UP000526033"/>
    </source>
</evidence>
<dbReference type="Proteomes" id="UP000526033">
    <property type="component" value="Unassembled WGS sequence"/>
</dbReference>
<proteinExistence type="predicted"/>
<gene>
    <name evidence="1" type="ORF">GYA27_01425</name>
</gene>
<sequence length="258" mass="29123">MDAHYLEVLVLIARDVHGFASKLCSAMETYAYVAVASFDQAQNVISYGNWAGNVPNDIVSRAPHAAYGKLGELVLQRAGIDGKLIMTPTAGNDLSFHWMGAVAQNGFIIAVSKWAQEHDRLLALLTLYNYVHHTLKLHHVGYRFPNRKEYVIANSRFGNGIRLDAVDHMRTYFPTEGDYYREHQWFPEGPYDEARHWDFVTDEPEDLLNFLAAAYGQSPVFFDDAGKNDPVGVVWVNAEDGTKLGVMARKTWWKVGEI</sequence>
<accession>A0A7X9HGQ5</accession>
<comment type="caution">
    <text evidence="1">The sequence shown here is derived from an EMBL/GenBank/DDBJ whole genome shotgun (WGS) entry which is preliminary data.</text>
</comment>
<organism evidence="1 2">
    <name type="scientific">candidate division WWE3 bacterium</name>
    <dbReference type="NCBI Taxonomy" id="2053526"/>
    <lineage>
        <taxon>Bacteria</taxon>
        <taxon>Katanobacteria</taxon>
    </lineage>
</organism>
<protein>
    <submittedName>
        <fullName evidence="1">Uncharacterized protein</fullName>
    </submittedName>
</protein>
<dbReference type="EMBL" id="JAAZNL010000016">
    <property type="protein sequence ID" value="NMB69848.1"/>
    <property type="molecule type" value="Genomic_DNA"/>
</dbReference>
<name>A0A7X9HGQ5_UNCKA</name>
<dbReference type="AlphaFoldDB" id="A0A7X9HGQ5"/>